<dbReference type="InterPro" id="IPR029471">
    <property type="entry name" value="HNH_5"/>
</dbReference>
<organism evidence="2">
    <name type="scientific">viral metagenome</name>
    <dbReference type="NCBI Taxonomy" id="1070528"/>
    <lineage>
        <taxon>unclassified sequences</taxon>
        <taxon>metagenomes</taxon>
        <taxon>organismal metagenomes</taxon>
    </lineage>
</organism>
<proteinExistence type="predicted"/>
<accession>A0A6C0ID36</accession>
<dbReference type="Gene3D" id="1.10.30.50">
    <property type="match status" value="1"/>
</dbReference>
<reference evidence="2" key="1">
    <citation type="journal article" date="2020" name="Nature">
        <title>Giant virus diversity and host interactions through global metagenomics.</title>
        <authorList>
            <person name="Schulz F."/>
            <person name="Roux S."/>
            <person name="Paez-Espino D."/>
            <person name="Jungbluth S."/>
            <person name="Walsh D.A."/>
            <person name="Denef V.J."/>
            <person name="McMahon K.D."/>
            <person name="Konstantinidis K.T."/>
            <person name="Eloe-Fadrosh E.A."/>
            <person name="Kyrpides N.C."/>
            <person name="Woyke T."/>
        </authorList>
    </citation>
    <scope>NUCLEOTIDE SEQUENCE</scope>
    <source>
        <strain evidence="2">GVMAG-M-3300023184-68</strain>
    </source>
</reference>
<protein>
    <recommendedName>
        <fullName evidence="1">HNH endonuclease 5 domain-containing protein</fullName>
    </recommendedName>
</protein>
<feature type="domain" description="HNH endonuclease 5" evidence="1">
    <location>
        <begin position="2"/>
        <end position="41"/>
    </location>
</feature>
<dbReference type="EMBL" id="MN740153">
    <property type="protein sequence ID" value="QHT90347.1"/>
    <property type="molecule type" value="Genomic_DNA"/>
</dbReference>
<dbReference type="AlphaFoldDB" id="A0A6C0ID36"/>
<name>A0A6C0ID36_9ZZZZ</name>
<dbReference type="InterPro" id="IPR003615">
    <property type="entry name" value="HNH_nuc"/>
</dbReference>
<dbReference type="CDD" id="cd00085">
    <property type="entry name" value="HNHc"/>
    <property type="match status" value="1"/>
</dbReference>
<evidence type="ECO:0000259" key="1">
    <source>
        <dbReference type="Pfam" id="PF14279"/>
    </source>
</evidence>
<sequence length="47" mass="5209">MNFSCGHIISEHNGGELKLDNLKPICVSCNSSMGTKNMDEFMLEYGL</sequence>
<dbReference type="Pfam" id="PF14279">
    <property type="entry name" value="HNH_5"/>
    <property type="match status" value="1"/>
</dbReference>
<evidence type="ECO:0000313" key="2">
    <source>
        <dbReference type="EMBL" id="QHT90347.1"/>
    </source>
</evidence>